<comment type="subunit">
    <text evidence="12">(Microbial infection) Upon infection by bacteriophage Qbeta, part of the viral RNA-dependent RNA polymerase complex, the other subunits are the viral replicase catalytic subunit (AC P14647), host ribosomal protein S1 and EF-Ts.</text>
</comment>
<dbReference type="NCBIfam" id="TIGR00485">
    <property type="entry name" value="EF-Tu"/>
    <property type="match status" value="1"/>
</dbReference>
<evidence type="ECO:0000256" key="1">
    <source>
        <dbReference type="ARBA" id="ARBA00007249"/>
    </source>
</evidence>
<keyword evidence="16" id="KW-1185">Reference proteome</keyword>
<dbReference type="PROSITE" id="PS00301">
    <property type="entry name" value="G_TR_1"/>
    <property type="match status" value="1"/>
</dbReference>
<dbReference type="InterPro" id="IPR004160">
    <property type="entry name" value="Transl_elong_EFTu/EF1A_C"/>
</dbReference>
<sequence length="396" mass="42881">MAKEKFERNKPHCNIGTIGHVDHGKTTLTAAITKVMAEVYGGAAVDFANIDKAPEERERGITISTAHVEYETEARHYAHVDCPGHADYVKNMITGAAQMDGAILVVNAADGPMPQTREHILLARQVGVPALVVYLNKVDQVDDEEILELVELEVRELLSSYDFDGDNIAIVKGSALAALEGRDDNIGKDSIIELMKAVDENIPQPERPVDQAFLMPIEDVFSISGRGTVVTGRVETGVVNVGDEVEIVGIKDTTKTTVTGVEMFRKLLDRGEAGDNIGALIRGVAREAVERGQVLAKPGSVTPHTEFSAEVYVLSKDEGGRHTPFFANYRPQFYFRTTDVTGEVILPEGTEMVMPGDNVTISVKLIAPIAMDEGLRFAIREGGRTVGSGVVSKIAK</sequence>
<keyword evidence="3 13" id="KW-0547">Nucleotide-binding</keyword>
<dbReference type="SUPFAM" id="SSF50447">
    <property type="entry name" value="Translation proteins"/>
    <property type="match status" value="1"/>
</dbReference>
<keyword evidence="6 13" id="KW-0460">Magnesium</keyword>
<evidence type="ECO:0000256" key="2">
    <source>
        <dbReference type="ARBA" id="ARBA00022723"/>
    </source>
</evidence>
<reference evidence="15 16" key="1">
    <citation type="submission" date="2019-12" db="EMBL/GenBank/DDBJ databases">
        <title>Genomic-based taxomic classification of the family Erythrobacteraceae.</title>
        <authorList>
            <person name="Xu L."/>
        </authorList>
    </citation>
    <scope>NUCLEOTIDE SEQUENCE [LARGE SCALE GENOMIC DNA]</scope>
    <source>
        <strain evidence="15 16">DSM 18604</strain>
    </source>
</reference>
<feature type="domain" description="Tr-type G" evidence="14">
    <location>
        <begin position="10"/>
        <end position="206"/>
    </location>
</feature>
<evidence type="ECO:0000256" key="12">
    <source>
        <dbReference type="ARBA" id="ARBA00064283"/>
    </source>
</evidence>
<dbReference type="Pfam" id="PF03144">
    <property type="entry name" value="GTP_EFTU_D2"/>
    <property type="match status" value="1"/>
</dbReference>
<comment type="similarity">
    <text evidence="1 13">Belongs to the TRAFAC class translation factor GTPase superfamily. Classic translation factor GTPase family. EF-Tu/EF-1A subfamily.</text>
</comment>
<organism evidence="15 16">
    <name type="scientific">Altericroceibacterium indicum</name>
    <dbReference type="NCBI Taxonomy" id="374177"/>
    <lineage>
        <taxon>Bacteria</taxon>
        <taxon>Pseudomonadati</taxon>
        <taxon>Pseudomonadota</taxon>
        <taxon>Alphaproteobacteria</taxon>
        <taxon>Sphingomonadales</taxon>
        <taxon>Erythrobacteraceae</taxon>
        <taxon>Altericroceibacterium</taxon>
    </lineage>
</organism>
<dbReference type="Pfam" id="PF03143">
    <property type="entry name" value="GTP_EFTU_D3"/>
    <property type="match status" value="1"/>
</dbReference>
<dbReference type="CDD" id="cd01884">
    <property type="entry name" value="EF_Tu"/>
    <property type="match status" value="1"/>
</dbReference>
<proteinExistence type="inferred from homology"/>
<evidence type="ECO:0000256" key="3">
    <source>
        <dbReference type="ARBA" id="ARBA00022741"/>
    </source>
</evidence>
<dbReference type="PANTHER" id="PTHR43721:SF22">
    <property type="entry name" value="ELONGATION FACTOR TU, MITOCHONDRIAL"/>
    <property type="match status" value="1"/>
</dbReference>
<keyword evidence="2 13" id="KW-0479">Metal-binding</keyword>
<dbReference type="FunFam" id="2.40.30.10:FF:000001">
    <property type="entry name" value="Elongation factor Tu"/>
    <property type="match status" value="1"/>
</dbReference>
<keyword evidence="7 13" id="KW-0648">Protein biosynthesis</keyword>
<comment type="subcellular location">
    <subcellularLocation>
        <location evidence="13">Cytoplasm</location>
    </subcellularLocation>
</comment>
<dbReference type="Gene3D" id="2.40.30.10">
    <property type="entry name" value="Translation factors"/>
    <property type="match status" value="2"/>
</dbReference>
<dbReference type="GO" id="GO:0003746">
    <property type="term" value="F:translation elongation factor activity"/>
    <property type="evidence" value="ECO:0007669"/>
    <property type="project" value="UniProtKB-UniRule"/>
</dbReference>
<evidence type="ECO:0000256" key="7">
    <source>
        <dbReference type="ARBA" id="ARBA00022917"/>
    </source>
</evidence>
<dbReference type="EMBL" id="WTYQ01000002">
    <property type="protein sequence ID" value="MXP25940.1"/>
    <property type="molecule type" value="Genomic_DNA"/>
</dbReference>
<evidence type="ECO:0000256" key="8">
    <source>
        <dbReference type="ARBA" id="ARBA00023134"/>
    </source>
</evidence>
<dbReference type="InterPro" id="IPR041709">
    <property type="entry name" value="EF-Tu_GTP-bd"/>
</dbReference>
<comment type="subunit">
    <text evidence="11">Monomer. Heterotetramer composed of two EF-Ts.EF-Tu dimer complexes.</text>
</comment>
<evidence type="ECO:0000313" key="16">
    <source>
        <dbReference type="Proteomes" id="UP000460561"/>
    </source>
</evidence>
<evidence type="ECO:0000256" key="4">
    <source>
        <dbReference type="ARBA" id="ARBA00022768"/>
    </source>
</evidence>
<dbReference type="NCBIfam" id="NF009373">
    <property type="entry name" value="PRK12736.1"/>
    <property type="match status" value="1"/>
</dbReference>
<dbReference type="InterPro" id="IPR004161">
    <property type="entry name" value="EFTu-like_2"/>
</dbReference>
<comment type="function">
    <text evidence="13">GTP hydrolase that promotes the GTP-dependent binding of aminoacyl-tRNA to the A-site of ribosomes during protein biosynthesis.</text>
</comment>
<dbReference type="Pfam" id="PF00009">
    <property type="entry name" value="GTP_EFTU"/>
    <property type="match status" value="1"/>
</dbReference>
<feature type="binding site" evidence="13">
    <location>
        <begin position="136"/>
        <end position="139"/>
    </location>
    <ligand>
        <name>GTP</name>
        <dbReference type="ChEBI" id="CHEBI:37565"/>
    </ligand>
</feature>
<dbReference type="PRINTS" id="PR00315">
    <property type="entry name" value="ELONGATNFCT"/>
</dbReference>
<dbReference type="NCBIfam" id="NF009372">
    <property type="entry name" value="PRK12735.1"/>
    <property type="match status" value="1"/>
</dbReference>
<evidence type="ECO:0000256" key="9">
    <source>
        <dbReference type="ARBA" id="ARBA00029554"/>
    </source>
</evidence>
<accession>A0A845A6V0</accession>
<dbReference type="CDD" id="cd03707">
    <property type="entry name" value="EFTU_III"/>
    <property type="match status" value="1"/>
</dbReference>
<dbReference type="EC" id="3.6.5.3" evidence="13"/>
<dbReference type="NCBIfam" id="NF000766">
    <property type="entry name" value="PRK00049.1"/>
    <property type="match status" value="1"/>
</dbReference>
<dbReference type="OrthoDB" id="9804504at2"/>
<feature type="binding site" evidence="13">
    <location>
        <position position="26"/>
    </location>
    <ligand>
        <name>Mg(2+)</name>
        <dbReference type="ChEBI" id="CHEBI:18420"/>
    </ligand>
</feature>
<keyword evidence="4 13" id="KW-0251">Elongation factor</keyword>
<dbReference type="InterPro" id="IPR004541">
    <property type="entry name" value="Transl_elong_EFTu/EF1A_bac/org"/>
</dbReference>
<dbReference type="NCBIfam" id="TIGR00231">
    <property type="entry name" value="small_GTP"/>
    <property type="match status" value="1"/>
</dbReference>
<dbReference type="Gene3D" id="3.40.50.300">
    <property type="entry name" value="P-loop containing nucleotide triphosphate hydrolases"/>
    <property type="match status" value="1"/>
</dbReference>
<feature type="binding site" evidence="13">
    <location>
        <begin position="81"/>
        <end position="85"/>
    </location>
    <ligand>
        <name>GTP</name>
        <dbReference type="ChEBI" id="CHEBI:37565"/>
    </ligand>
</feature>
<evidence type="ECO:0000256" key="6">
    <source>
        <dbReference type="ARBA" id="ARBA00022842"/>
    </source>
</evidence>
<dbReference type="GO" id="GO:0005525">
    <property type="term" value="F:GTP binding"/>
    <property type="evidence" value="ECO:0007669"/>
    <property type="project" value="UniProtKB-UniRule"/>
</dbReference>
<evidence type="ECO:0000313" key="15">
    <source>
        <dbReference type="EMBL" id="MXP25940.1"/>
    </source>
</evidence>
<dbReference type="GO" id="GO:0000287">
    <property type="term" value="F:magnesium ion binding"/>
    <property type="evidence" value="ECO:0007669"/>
    <property type="project" value="UniProtKB-UniRule"/>
</dbReference>
<dbReference type="Proteomes" id="UP000460561">
    <property type="component" value="Unassembled WGS sequence"/>
</dbReference>
<dbReference type="CDD" id="cd03697">
    <property type="entry name" value="EFTU_II"/>
    <property type="match status" value="1"/>
</dbReference>
<dbReference type="InterPro" id="IPR009001">
    <property type="entry name" value="Transl_elong_EF1A/Init_IF2_C"/>
</dbReference>
<dbReference type="RefSeq" id="WP_160739104.1">
    <property type="nucleotide sequence ID" value="NZ_WTYQ01000002.1"/>
</dbReference>
<keyword evidence="13" id="KW-0963">Cytoplasm</keyword>
<comment type="caution">
    <text evidence="15">The sequence shown here is derived from an EMBL/GenBank/DDBJ whole genome shotgun (WGS) entry which is preliminary data.</text>
</comment>
<dbReference type="InterPro" id="IPR050055">
    <property type="entry name" value="EF-Tu_GTPase"/>
</dbReference>
<name>A0A845A6V0_9SPHN</name>
<dbReference type="InterPro" id="IPR031157">
    <property type="entry name" value="G_TR_CS"/>
</dbReference>
<dbReference type="InterPro" id="IPR009000">
    <property type="entry name" value="Transl_B-barrel_sf"/>
</dbReference>
<keyword evidence="8 13" id="KW-0342">GTP-binding</keyword>
<dbReference type="InterPro" id="IPR005225">
    <property type="entry name" value="Small_GTP-bd"/>
</dbReference>
<evidence type="ECO:0000259" key="14">
    <source>
        <dbReference type="PROSITE" id="PS51722"/>
    </source>
</evidence>
<dbReference type="PANTHER" id="PTHR43721">
    <property type="entry name" value="ELONGATION FACTOR TU-RELATED"/>
    <property type="match status" value="1"/>
</dbReference>
<dbReference type="InterPro" id="IPR027417">
    <property type="entry name" value="P-loop_NTPase"/>
</dbReference>
<evidence type="ECO:0000256" key="13">
    <source>
        <dbReference type="HAMAP-Rule" id="MF_00118"/>
    </source>
</evidence>
<feature type="binding site" evidence="13">
    <location>
        <begin position="19"/>
        <end position="26"/>
    </location>
    <ligand>
        <name>GTP</name>
        <dbReference type="ChEBI" id="CHEBI:37565"/>
    </ligand>
</feature>
<evidence type="ECO:0000256" key="11">
    <source>
        <dbReference type="ARBA" id="ARBA00063778"/>
    </source>
</evidence>
<dbReference type="SUPFAM" id="SSF52540">
    <property type="entry name" value="P-loop containing nucleoside triphosphate hydrolases"/>
    <property type="match status" value="1"/>
</dbReference>
<dbReference type="AlphaFoldDB" id="A0A845A6V0"/>
<dbReference type="InterPro" id="IPR000795">
    <property type="entry name" value="T_Tr_GTP-bd_dom"/>
</dbReference>
<dbReference type="HAMAP" id="MF_00118_B">
    <property type="entry name" value="EF_Tu_B"/>
    <property type="match status" value="1"/>
</dbReference>
<evidence type="ECO:0000256" key="5">
    <source>
        <dbReference type="ARBA" id="ARBA00022801"/>
    </source>
</evidence>
<evidence type="ECO:0000256" key="10">
    <source>
        <dbReference type="ARBA" id="ARBA00058140"/>
    </source>
</evidence>
<dbReference type="PROSITE" id="PS51722">
    <property type="entry name" value="G_TR_2"/>
    <property type="match status" value="1"/>
</dbReference>
<gene>
    <name evidence="13 15" type="primary">tuf</name>
    <name evidence="15" type="ORF">GRI39_07770</name>
</gene>
<dbReference type="GO" id="GO:0003924">
    <property type="term" value="F:GTPase activity"/>
    <property type="evidence" value="ECO:0007669"/>
    <property type="project" value="UniProtKB-UniRule"/>
</dbReference>
<comment type="function">
    <text evidence="10">May play an important regulatory role in cell growth and in the bacterial response to nutrient deprivation.</text>
</comment>
<keyword evidence="5 13" id="KW-0378">Hydrolase</keyword>
<dbReference type="FunFam" id="3.40.50.300:FF:000003">
    <property type="entry name" value="Elongation factor Tu"/>
    <property type="match status" value="1"/>
</dbReference>
<comment type="catalytic activity">
    <reaction evidence="13">
        <text>GTP + H2O = GDP + phosphate + H(+)</text>
        <dbReference type="Rhea" id="RHEA:19669"/>
        <dbReference type="ChEBI" id="CHEBI:15377"/>
        <dbReference type="ChEBI" id="CHEBI:15378"/>
        <dbReference type="ChEBI" id="CHEBI:37565"/>
        <dbReference type="ChEBI" id="CHEBI:43474"/>
        <dbReference type="ChEBI" id="CHEBI:58189"/>
        <dbReference type="EC" id="3.6.5.3"/>
    </reaction>
</comment>
<dbReference type="GO" id="GO:0005829">
    <property type="term" value="C:cytosol"/>
    <property type="evidence" value="ECO:0007669"/>
    <property type="project" value="TreeGrafter"/>
</dbReference>
<protein>
    <recommendedName>
        <fullName evidence="9 13">Elongation factor Tu</fullName>
        <shortName evidence="13">EF-Tu</shortName>
        <ecNumber evidence="13">3.6.5.3</ecNumber>
    </recommendedName>
</protein>
<dbReference type="SUPFAM" id="SSF50465">
    <property type="entry name" value="EF-Tu/eEF-1alpha/eIF2-gamma C-terminal domain"/>
    <property type="match status" value="1"/>
</dbReference>
<dbReference type="InterPro" id="IPR033720">
    <property type="entry name" value="EFTU_2"/>
</dbReference>